<organism evidence="9 10">
    <name type="scientific">Shimia sagamensis</name>
    <dbReference type="NCBI Taxonomy" id="1566352"/>
    <lineage>
        <taxon>Bacteria</taxon>
        <taxon>Pseudomonadati</taxon>
        <taxon>Pseudomonadota</taxon>
        <taxon>Alphaproteobacteria</taxon>
        <taxon>Rhodobacterales</taxon>
        <taxon>Roseobacteraceae</taxon>
    </lineage>
</organism>
<feature type="compositionally biased region" description="Basic and acidic residues" evidence="7">
    <location>
        <begin position="251"/>
        <end position="272"/>
    </location>
</feature>
<dbReference type="InterPro" id="IPR036627">
    <property type="entry name" value="CobW-likC_sf"/>
</dbReference>
<dbReference type="NCBIfam" id="TIGR02475">
    <property type="entry name" value="CobW"/>
    <property type="match status" value="1"/>
</dbReference>
<dbReference type="Pfam" id="PF02492">
    <property type="entry name" value="cobW"/>
    <property type="match status" value="1"/>
</dbReference>
<dbReference type="Gene3D" id="3.40.50.300">
    <property type="entry name" value="P-loop containing nucleotide triphosphate hydrolases"/>
    <property type="match status" value="1"/>
</dbReference>
<accession>A0ABY1NNT7</accession>
<evidence type="ECO:0000256" key="3">
    <source>
        <dbReference type="ARBA" id="ARBA00023186"/>
    </source>
</evidence>
<comment type="caution">
    <text evidence="9">The sequence shown here is derived from an EMBL/GenBank/DDBJ whole genome shotgun (WGS) entry which is preliminary data.</text>
</comment>
<evidence type="ECO:0000313" key="10">
    <source>
        <dbReference type="Proteomes" id="UP001157961"/>
    </source>
</evidence>
<name>A0ABY1NNT7_9RHOB</name>
<sequence length="368" mass="39877">MSTLEKLPVTVITGFLGSGKTTLVRSLMQKPQSKRLAVIVNEFGDVGVDGEILKSCAIPDCPAENILELANGCICCTVADDFIPTIEALMALDPRPEHILIETSGLALPKPLLKAFDWPDIRSKITVDGVIALADAEAVADGRFATNVAAVDAQREADEGLDHETPLSEVFQDQINCADIVLLTKPDLAGPEGTAKAKDIVLKAAPRALPVVEVAEGEVDPRVILGLEAAAEDDIDARPSHHEDHHHHHGHDHDHTDEHGEDHHHHHSHDHDHDAFNSIVVDVPEQSDPAAFAAKIEKMAKDQNILRVKGYAAVAGKPMRLLVQAVGARVRHQFDRPWKPEEGRQGRMVVIAEQGDVNVDAIRAALVD</sequence>
<dbReference type="SMART" id="SM00833">
    <property type="entry name" value="CobW_C"/>
    <property type="match status" value="1"/>
</dbReference>
<evidence type="ECO:0000259" key="8">
    <source>
        <dbReference type="SMART" id="SM00833"/>
    </source>
</evidence>
<keyword evidence="10" id="KW-1185">Reference proteome</keyword>
<feature type="domain" description="CobW C-terminal" evidence="8">
    <location>
        <begin position="276"/>
        <end position="368"/>
    </location>
</feature>
<dbReference type="SUPFAM" id="SSF90002">
    <property type="entry name" value="Hypothetical protein YjiA, C-terminal domain"/>
    <property type="match status" value="1"/>
</dbReference>
<evidence type="ECO:0000256" key="5">
    <source>
        <dbReference type="ARBA" id="ARBA00045658"/>
    </source>
</evidence>
<comment type="function">
    <text evidence="5">Zinc chaperone that directly transfers zinc cofactor to target proteins, thereby activating them. Zinc is transferred from the CXCC motif in the GTPase domain to the zinc binding site in target proteins in a process requiring GTP hydrolysis.</text>
</comment>
<dbReference type="SUPFAM" id="SSF52540">
    <property type="entry name" value="P-loop containing nucleoside triphosphate hydrolases"/>
    <property type="match status" value="1"/>
</dbReference>
<proteinExistence type="inferred from homology"/>
<keyword evidence="3" id="KW-0143">Chaperone</keyword>
<protein>
    <submittedName>
        <fullName evidence="9">Cobalamin biosynthesis protein CobW</fullName>
    </submittedName>
</protein>
<evidence type="ECO:0000313" key="9">
    <source>
        <dbReference type="EMBL" id="SMP14380.1"/>
    </source>
</evidence>
<dbReference type="PANTHER" id="PTHR13748">
    <property type="entry name" value="COBW-RELATED"/>
    <property type="match status" value="1"/>
</dbReference>
<comment type="catalytic activity">
    <reaction evidence="6">
        <text>GTP + H2O = GDP + phosphate + H(+)</text>
        <dbReference type="Rhea" id="RHEA:19669"/>
        <dbReference type="ChEBI" id="CHEBI:15377"/>
        <dbReference type="ChEBI" id="CHEBI:15378"/>
        <dbReference type="ChEBI" id="CHEBI:37565"/>
        <dbReference type="ChEBI" id="CHEBI:43474"/>
        <dbReference type="ChEBI" id="CHEBI:58189"/>
    </reaction>
    <physiologicalReaction direction="left-to-right" evidence="6">
        <dbReference type="Rhea" id="RHEA:19670"/>
    </physiologicalReaction>
</comment>
<keyword evidence="1" id="KW-0547">Nucleotide-binding</keyword>
<dbReference type="InterPro" id="IPR011629">
    <property type="entry name" value="CobW-like_C"/>
</dbReference>
<evidence type="ECO:0000256" key="1">
    <source>
        <dbReference type="ARBA" id="ARBA00022741"/>
    </source>
</evidence>
<dbReference type="Pfam" id="PF07683">
    <property type="entry name" value="CobW_C"/>
    <property type="match status" value="1"/>
</dbReference>
<evidence type="ECO:0000256" key="7">
    <source>
        <dbReference type="SAM" id="MobiDB-lite"/>
    </source>
</evidence>
<feature type="region of interest" description="Disordered" evidence="7">
    <location>
        <begin position="238"/>
        <end position="272"/>
    </location>
</feature>
<dbReference type="CDD" id="cd03112">
    <property type="entry name" value="CobW-like"/>
    <property type="match status" value="1"/>
</dbReference>
<dbReference type="Gene3D" id="3.30.1220.10">
    <property type="entry name" value="CobW-like, C-terminal domain"/>
    <property type="match status" value="1"/>
</dbReference>
<keyword evidence="2" id="KW-0378">Hydrolase</keyword>
<reference evidence="9 10" key="1">
    <citation type="submission" date="2017-05" db="EMBL/GenBank/DDBJ databases">
        <authorList>
            <person name="Varghese N."/>
            <person name="Submissions S."/>
        </authorList>
    </citation>
    <scope>NUCLEOTIDE SEQUENCE [LARGE SCALE GENOMIC DNA]</scope>
    <source>
        <strain evidence="9 10">DSM 29734</strain>
    </source>
</reference>
<dbReference type="InterPro" id="IPR003495">
    <property type="entry name" value="CobW/HypB/UreG_nucleotide-bd"/>
</dbReference>
<dbReference type="Proteomes" id="UP001157961">
    <property type="component" value="Unassembled WGS sequence"/>
</dbReference>
<dbReference type="EMBL" id="FXTY01000002">
    <property type="protein sequence ID" value="SMP14380.1"/>
    <property type="molecule type" value="Genomic_DNA"/>
</dbReference>
<dbReference type="InterPro" id="IPR027417">
    <property type="entry name" value="P-loop_NTPase"/>
</dbReference>
<gene>
    <name evidence="9" type="ORF">SAMN06265373_102670</name>
</gene>
<dbReference type="InterPro" id="IPR051316">
    <property type="entry name" value="Zinc-reg_GTPase_activator"/>
</dbReference>
<evidence type="ECO:0000256" key="4">
    <source>
        <dbReference type="ARBA" id="ARBA00034320"/>
    </source>
</evidence>
<dbReference type="PANTHER" id="PTHR13748:SF62">
    <property type="entry name" value="COBW DOMAIN-CONTAINING PROTEIN"/>
    <property type="match status" value="1"/>
</dbReference>
<dbReference type="InterPro" id="IPR012824">
    <property type="entry name" value="CobW"/>
</dbReference>
<evidence type="ECO:0000256" key="2">
    <source>
        <dbReference type="ARBA" id="ARBA00022801"/>
    </source>
</evidence>
<comment type="similarity">
    <text evidence="4">Belongs to the SIMIBI class G3E GTPase family. ZNG1 subfamily.</text>
</comment>
<evidence type="ECO:0000256" key="6">
    <source>
        <dbReference type="ARBA" id="ARBA00049117"/>
    </source>
</evidence>
<dbReference type="RefSeq" id="WP_283425388.1">
    <property type="nucleotide sequence ID" value="NZ_FXTY01000002.1"/>
</dbReference>